<comment type="subcellular location">
    <subcellularLocation>
        <location evidence="1">Membrane</location>
    </subcellularLocation>
</comment>
<dbReference type="AlphaFoldDB" id="A0A7V0QTD6"/>
<dbReference type="PANTHER" id="PTHR30332:SF24">
    <property type="entry name" value="SECRETIN GSPD-RELATED"/>
    <property type="match status" value="1"/>
</dbReference>
<dbReference type="InterPro" id="IPR050810">
    <property type="entry name" value="Bact_Secretion_Sys_Channel"/>
</dbReference>
<evidence type="ECO:0000256" key="3">
    <source>
        <dbReference type="ARBA" id="ARBA00023136"/>
    </source>
</evidence>
<dbReference type="PRINTS" id="PR00811">
    <property type="entry name" value="BCTERIALGSPD"/>
</dbReference>
<evidence type="ECO:0000256" key="4">
    <source>
        <dbReference type="RuleBase" id="RU004003"/>
    </source>
</evidence>
<dbReference type="PANTHER" id="PTHR30332">
    <property type="entry name" value="PROBABLE GENERAL SECRETION PATHWAY PROTEIN D"/>
    <property type="match status" value="1"/>
</dbReference>
<name>A0A7V0QTD6_UNCAE</name>
<dbReference type="GO" id="GO:0009306">
    <property type="term" value="P:protein secretion"/>
    <property type="evidence" value="ECO:0007669"/>
    <property type="project" value="InterPro"/>
</dbReference>
<dbReference type="Pfam" id="PF00263">
    <property type="entry name" value="Secretin"/>
    <property type="match status" value="1"/>
</dbReference>
<reference evidence="6" key="1">
    <citation type="journal article" date="2020" name="mSystems">
        <title>Genome- and Community-Level Interaction Insights into Carbon Utilization and Element Cycling Functions of Hydrothermarchaeota in Hydrothermal Sediment.</title>
        <authorList>
            <person name="Zhou Z."/>
            <person name="Liu Y."/>
            <person name="Xu W."/>
            <person name="Pan J."/>
            <person name="Luo Z.H."/>
            <person name="Li M."/>
        </authorList>
    </citation>
    <scope>NUCLEOTIDE SEQUENCE [LARGE SCALE GENOMIC DNA]</scope>
    <source>
        <strain evidence="6">HyVt-219</strain>
    </source>
</reference>
<dbReference type="GO" id="GO:0016020">
    <property type="term" value="C:membrane"/>
    <property type="evidence" value="ECO:0007669"/>
    <property type="project" value="UniProtKB-SubCell"/>
</dbReference>
<keyword evidence="3" id="KW-0472">Membrane</keyword>
<comment type="caution">
    <text evidence="6">The sequence shown here is derived from an EMBL/GenBank/DDBJ whole genome shotgun (WGS) entry which is preliminary data.</text>
</comment>
<gene>
    <name evidence="6" type="ORF">ENG47_05730</name>
</gene>
<evidence type="ECO:0000313" key="6">
    <source>
        <dbReference type="EMBL" id="HDN85233.1"/>
    </source>
</evidence>
<evidence type="ECO:0000259" key="5">
    <source>
        <dbReference type="Pfam" id="PF00263"/>
    </source>
</evidence>
<dbReference type="Proteomes" id="UP000885660">
    <property type="component" value="Unassembled WGS sequence"/>
</dbReference>
<keyword evidence="2" id="KW-0732">Signal</keyword>
<proteinExistence type="inferred from homology"/>
<dbReference type="EMBL" id="DRBC01000347">
    <property type="protein sequence ID" value="HDN85233.1"/>
    <property type="molecule type" value="Genomic_DNA"/>
</dbReference>
<accession>A0A7V0QTD6</accession>
<organism evidence="6">
    <name type="scientific">Aerophobetes bacterium</name>
    <dbReference type="NCBI Taxonomy" id="2030807"/>
    <lineage>
        <taxon>Bacteria</taxon>
        <taxon>Candidatus Aerophobota</taxon>
    </lineage>
</organism>
<dbReference type="InterPro" id="IPR004846">
    <property type="entry name" value="T2SS/T3SS_dom"/>
</dbReference>
<dbReference type="InterPro" id="IPR001775">
    <property type="entry name" value="GspD/PilQ"/>
</dbReference>
<comment type="similarity">
    <text evidence="4">Belongs to the bacterial secretin family.</text>
</comment>
<evidence type="ECO:0000256" key="1">
    <source>
        <dbReference type="ARBA" id="ARBA00004370"/>
    </source>
</evidence>
<sequence length="168" mass="19015">IIKMLENENKAKVLSSPRVTTLNNKEAEIFVGDKVPYTVTLVSGGTTTTEVRFIEAGVRLKITPSIIEKDFVVIKIEPEVSYIYTWRGPQDQYPWVKTRQATAYVRVKNGQPFVLGGLLNKEDKKNLYKVPLIGDIPWLGNLFKYEKHTVYDSELIITVTPTIVSGEI</sequence>
<feature type="domain" description="Type II/III secretion system secretin-like" evidence="5">
    <location>
        <begin position="5"/>
        <end position="164"/>
    </location>
</feature>
<feature type="non-terminal residue" evidence="6">
    <location>
        <position position="1"/>
    </location>
</feature>
<evidence type="ECO:0000256" key="2">
    <source>
        <dbReference type="ARBA" id="ARBA00022729"/>
    </source>
</evidence>
<dbReference type="GO" id="GO:0015627">
    <property type="term" value="C:type II protein secretion system complex"/>
    <property type="evidence" value="ECO:0007669"/>
    <property type="project" value="TreeGrafter"/>
</dbReference>
<protein>
    <submittedName>
        <fullName evidence="6">Type II and III secretion system protein</fullName>
    </submittedName>
</protein>